<evidence type="ECO:0000256" key="1">
    <source>
        <dbReference type="ARBA" id="ARBA00023125"/>
    </source>
</evidence>
<evidence type="ECO:0000313" key="4">
    <source>
        <dbReference type="EMBL" id="RLV49338.1"/>
    </source>
</evidence>
<proteinExistence type="predicted"/>
<feature type="domain" description="HTH tetR-type" evidence="3">
    <location>
        <begin position="1"/>
        <end position="61"/>
    </location>
</feature>
<dbReference type="Gene3D" id="1.10.357.10">
    <property type="entry name" value="Tetracycline Repressor, domain 2"/>
    <property type="match status" value="1"/>
</dbReference>
<name>A0A3L8P4P1_9ACTN</name>
<dbReference type="OrthoDB" id="5177743at2"/>
<evidence type="ECO:0000256" key="2">
    <source>
        <dbReference type="PROSITE-ProRule" id="PRU00335"/>
    </source>
</evidence>
<comment type="caution">
    <text evidence="4">The sequence shown here is derived from an EMBL/GenBank/DDBJ whole genome shotgun (WGS) entry which is preliminary data.</text>
</comment>
<protein>
    <submittedName>
        <fullName evidence="4">TetR/AcrR family transcriptional regulator</fullName>
    </submittedName>
</protein>
<feature type="DNA-binding region" description="H-T-H motif" evidence="2">
    <location>
        <begin position="24"/>
        <end position="43"/>
    </location>
</feature>
<dbReference type="InterPro" id="IPR001647">
    <property type="entry name" value="HTH_TetR"/>
</dbReference>
<dbReference type="PROSITE" id="PS50977">
    <property type="entry name" value="HTH_TETR_2"/>
    <property type="match status" value="1"/>
</dbReference>
<evidence type="ECO:0000259" key="3">
    <source>
        <dbReference type="PROSITE" id="PS50977"/>
    </source>
</evidence>
<dbReference type="RefSeq" id="WP_121806440.1">
    <property type="nucleotide sequence ID" value="NZ_RDBE01000007.1"/>
</dbReference>
<dbReference type="EMBL" id="RDBE01000007">
    <property type="protein sequence ID" value="RLV49338.1"/>
    <property type="molecule type" value="Genomic_DNA"/>
</dbReference>
<organism evidence="4 5">
    <name type="scientific">Nocardioides mangrovicus</name>
    <dbReference type="NCBI Taxonomy" id="2478913"/>
    <lineage>
        <taxon>Bacteria</taxon>
        <taxon>Bacillati</taxon>
        <taxon>Actinomycetota</taxon>
        <taxon>Actinomycetes</taxon>
        <taxon>Propionibacteriales</taxon>
        <taxon>Nocardioidaceae</taxon>
        <taxon>Nocardioides</taxon>
    </lineage>
</organism>
<keyword evidence="5" id="KW-1185">Reference proteome</keyword>
<keyword evidence="1 2" id="KW-0238">DNA-binding</keyword>
<evidence type="ECO:0000313" key="5">
    <source>
        <dbReference type="Proteomes" id="UP000281708"/>
    </source>
</evidence>
<dbReference type="InterPro" id="IPR009057">
    <property type="entry name" value="Homeodomain-like_sf"/>
</dbReference>
<dbReference type="Proteomes" id="UP000281708">
    <property type="component" value="Unassembled WGS sequence"/>
</dbReference>
<reference evidence="4 5" key="1">
    <citation type="submission" date="2018-10" db="EMBL/GenBank/DDBJ databases">
        <title>Marmoricola sp. 4Q3S-7 whole genome shotgun sequence.</title>
        <authorList>
            <person name="Li F."/>
        </authorList>
    </citation>
    <scope>NUCLEOTIDE SEQUENCE [LARGE SCALE GENOMIC DNA]</scope>
    <source>
        <strain evidence="4 5">4Q3S-7</strain>
    </source>
</reference>
<accession>A0A3L8P4P1</accession>
<dbReference type="GO" id="GO:0003677">
    <property type="term" value="F:DNA binding"/>
    <property type="evidence" value="ECO:0007669"/>
    <property type="project" value="UniProtKB-UniRule"/>
</dbReference>
<sequence length="183" mass="19683">MSRRSELAEAATDYALEHGLIGLSLRPLAADLGTSDRMLLYHFADKDDLVTTIVRTSTHRSSEALRGLPPSADPERAVLDLWAVVSSPAITRCARLYSEASALGVLGAGPYDALVRESNEVWISAMAGHLAASGVPTRWAARLAWLVDETFMGLSLDLPLEQPGHVVEDLARAVRLLAVDSLP</sequence>
<dbReference type="AlphaFoldDB" id="A0A3L8P4P1"/>
<dbReference type="SUPFAM" id="SSF46689">
    <property type="entry name" value="Homeodomain-like"/>
    <property type="match status" value="1"/>
</dbReference>
<gene>
    <name evidence="4" type="ORF">D9V37_12420</name>
</gene>